<keyword evidence="2" id="KW-1185">Reference proteome</keyword>
<sequence length="436" mass="50451">MPSKIQVVKAYIQTKYRKKWRSRTELESWQEKQLRKHFAFLRRHSPYFKERLKATGYSLHDLRQIPLMDKKVMMEHFDEMNTAGIIREAAMNVALQAERTRDFQPMIGTITVGMSSGTSGNRGIFLVSEEERSEWAGTILAKLLPGGLLHKERIAFFLRANSNLYESVGSKQISFDFFDLMEELDQHIIRLNNIQPTIIVAPSSMLRMLADAKKNGELHISPAKVISVAEVLDPNDKKYIEATFDQTVDQVYQATEGFLAQTCSHGTLHLNEDIVIIEKDFIYESKSRFSPIITDFRRKTQPIIRYQLNDILTLKKSPCPCGSVMTALEQIEGRCDDLFYFPREGKLVQVFPDYIRRAVITASEEIEQYRVIQHSPEKVEVQLLTNEQEAVQGLVKQSMAEYLLKQKLEVPEIIFGPYQPQDRLQKLKRVEQRMGR</sequence>
<reference evidence="1 2" key="1">
    <citation type="submission" date="2019-10" db="EMBL/GenBank/DDBJ databases">
        <title>Gracilibacillus sp. nov. isolated from rice seeds.</title>
        <authorList>
            <person name="He S."/>
        </authorList>
    </citation>
    <scope>NUCLEOTIDE SEQUENCE [LARGE SCALE GENOMIC DNA]</scope>
    <source>
        <strain evidence="1 2">TD8</strain>
    </source>
</reference>
<dbReference type="InterPro" id="IPR012685">
    <property type="entry name" value="CHP02304_F390_synth-rel"/>
</dbReference>
<dbReference type="Gene3D" id="3.40.50.12780">
    <property type="entry name" value="N-terminal domain of ligase-like"/>
    <property type="match status" value="1"/>
</dbReference>
<gene>
    <name evidence="1" type="ORF">F9U64_15480</name>
</gene>
<dbReference type="RefSeq" id="WP_153405557.1">
    <property type="nucleotide sequence ID" value="NZ_ML762437.1"/>
</dbReference>
<dbReference type="AlphaFoldDB" id="A0A7C8KTP8"/>
<dbReference type="OrthoDB" id="580775at2"/>
<evidence type="ECO:0000313" key="2">
    <source>
        <dbReference type="Proteomes" id="UP000480246"/>
    </source>
</evidence>
<comment type="caution">
    <text evidence="1">The sequence shown here is derived from an EMBL/GenBank/DDBJ whole genome shotgun (WGS) entry which is preliminary data.</text>
</comment>
<accession>A0A7C8KTP8</accession>
<name>A0A7C8KTP8_9BACI</name>
<protein>
    <submittedName>
        <fullName evidence="1">Adenylate cyclase</fullName>
    </submittedName>
</protein>
<dbReference type="PANTHER" id="PTHR36932">
    <property type="entry name" value="CAPSULAR POLYSACCHARIDE BIOSYNTHESIS PROTEIN"/>
    <property type="match status" value="1"/>
</dbReference>
<proteinExistence type="predicted"/>
<organism evidence="1 2">
    <name type="scientific">Gracilibacillus oryzae</name>
    <dbReference type="NCBI Taxonomy" id="1672701"/>
    <lineage>
        <taxon>Bacteria</taxon>
        <taxon>Bacillati</taxon>
        <taxon>Bacillota</taxon>
        <taxon>Bacilli</taxon>
        <taxon>Bacillales</taxon>
        <taxon>Bacillaceae</taxon>
        <taxon>Gracilibacillus</taxon>
    </lineage>
</organism>
<dbReference type="EMBL" id="WEID01000077">
    <property type="protein sequence ID" value="KAB8129185.1"/>
    <property type="molecule type" value="Genomic_DNA"/>
</dbReference>
<dbReference type="InterPro" id="IPR042099">
    <property type="entry name" value="ANL_N_sf"/>
</dbReference>
<dbReference type="NCBIfam" id="TIGR02304">
    <property type="entry name" value="aden_form_hyp"/>
    <property type="match status" value="1"/>
</dbReference>
<dbReference type="InterPro" id="IPR053158">
    <property type="entry name" value="CapK_Type1_Caps_Biosynth"/>
</dbReference>
<dbReference type="PANTHER" id="PTHR36932:SF1">
    <property type="entry name" value="CAPSULAR POLYSACCHARIDE BIOSYNTHESIS PROTEIN"/>
    <property type="match status" value="1"/>
</dbReference>
<dbReference type="Proteomes" id="UP000480246">
    <property type="component" value="Unassembled WGS sequence"/>
</dbReference>
<evidence type="ECO:0000313" key="1">
    <source>
        <dbReference type="EMBL" id="KAB8129185.1"/>
    </source>
</evidence>